<keyword evidence="3 7" id="KW-0812">Transmembrane</keyword>
<comment type="similarity">
    <text evidence="2">Belongs to the patched family.</text>
</comment>
<keyword evidence="11" id="KW-1185">Reference proteome</keyword>
<dbReference type="GO" id="GO:0030659">
    <property type="term" value="C:cytoplasmic vesicle membrane"/>
    <property type="evidence" value="ECO:0007669"/>
    <property type="project" value="TreeGrafter"/>
</dbReference>
<dbReference type="InterPro" id="IPR048634">
    <property type="entry name" value="SecD_SecF_C"/>
</dbReference>
<dbReference type="InterPro" id="IPR000731">
    <property type="entry name" value="SSD"/>
</dbReference>
<dbReference type="GO" id="GO:0006897">
    <property type="term" value="P:endocytosis"/>
    <property type="evidence" value="ECO:0007669"/>
    <property type="project" value="TreeGrafter"/>
</dbReference>
<evidence type="ECO:0000313" key="11">
    <source>
        <dbReference type="Proteomes" id="UP001328107"/>
    </source>
</evidence>
<feature type="transmembrane region" description="Helical" evidence="7">
    <location>
        <begin position="462"/>
        <end position="486"/>
    </location>
</feature>
<keyword evidence="5 7" id="KW-0472">Membrane</keyword>
<protein>
    <recommendedName>
        <fullName evidence="9">SSD domain-containing protein</fullName>
    </recommendedName>
</protein>
<dbReference type="PANTHER" id="PTHR10796">
    <property type="entry name" value="PATCHED-RELATED"/>
    <property type="match status" value="1"/>
</dbReference>
<sequence length="610" mass="68558">RFGTILCVSPFLTLAIAVDHAFLFANGWQQIVSRRRNEDLSTTTPKEELILRTKMLLIETGPSVTITTITNSIAFIISTMSGAPELVLFSIGNGISVIVVFFFEFTVFVAVIVITARPEIENEFKAMRESPTVSEQSVEKAPNPLDLSARVDQICFENRKPRPVTVILKKMLRVYCKFLCNKVCVTIVMICLAAYLAWSTMETMRMRVSLKPEKLFLGDSSFIKLFSDRQAYIQPSYDVLWIHVFNPGNIWEPKRRVLIDSMIHDFESLSHSVGRYSTKLFLRDFEEYLKENPEALTSMDYDSDGGAGKSTTKYEQLQSFLSDAQYSYWKGFMQFEPEEKIVNGSEPAITRFLFTTAYKGQDQLDWINRVALLKQWRDIANNEAYSSLNVTVYQEDAKFLDIVDTMVPQTYQSALLTLVSMCAVAWLFIKSPNVLFTAAFTIVSTSLGSVGIISWLGEELDPTLMCAIILVIGFSVDIPAHIAYHYHQTDATHDEVFDRLEHSIERIGFPIAEACVSTTICVASLFFVDLHMAHTFAVTMVIVVVVGAIHGIFVMPAMFSASAHLSHWIRSCCCRSRVAASDTVEPIQMKGVEPIQNSFGPNGTTTISVQ</sequence>
<feature type="non-terminal residue" evidence="10">
    <location>
        <position position="1"/>
    </location>
</feature>
<feature type="domain" description="SSD" evidence="9">
    <location>
        <begin position="1"/>
        <end position="114"/>
    </location>
</feature>
<feature type="signal peptide" evidence="8">
    <location>
        <begin position="1"/>
        <end position="17"/>
    </location>
</feature>
<evidence type="ECO:0000256" key="1">
    <source>
        <dbReference type="ARBA" id="ARBA00004141"/>
    </source>
</evidence>
<organism evidence="10 11">
    <name type="scientific">Pristionchus mayeri</name>
    <dbReference type="NCBI Taxonomy" id="1317129"/>
    <lineage>
        <taxon>Eukaryota</taxon>
        <taxon>Metazoa</taxon>
        <taxon>Ecdysozoa</taxon>
        <taxon>Nematoda</taxon>
        <taxon>Chromadorea</taxon>
        <taxon>Rhabditida</taxon>
        <taxon>Rhabditina</taxon>
        <taxon>Diplogasteromorpha</taxon>
        <taxon>Diplogasteroidea</taxon>
        <taxon>Neodiplogasteridae</taxon>
        <taxon>Pristionchus</taxon>
    </lineage>
</organism>
<dbReference type="InterPro" id="IPR003392">
    <property type="entry name" value="PTHD_SSD"/>
</dbReference>
<evidence type="ECO:0000256" key="6">
    <source>
        <dbReference type="ARBA" id="ARBA00023180"/>
    </source>
</evidence>
<feature type="chain" id="PRO_5043055339" description="SSD domain-containing protein" evidence="8">
    <location>
        <begin position="18"/>
        <end position="610"/>
    </location>
</feature>
<dbReference type="SUPFAM" id="SSF82866">
    <property type="entry name" value="Multidrug efflux transporter AcrB transmembrane domain"/>
    <property type="match status" value="2"/>
</dbReference>
<dbReference type="EMBL" id="BTRK01000004">
    <property type="protein sequence ID" value="GMR46736.1"/>
    <property type="molecule type" value="Genomic_DNA"/>
</dbReference>
<keyword evidence="6" id="KW-0325">Glycoprotein</keyword>
<proteinExistence type="inferred from homology"/>
<keyword evidence="4 7" id="KW-1133">Transmembrane helix</keyword>
<gene>
    <name evidence="10" type="ORF">PMAYCL1PPCAC_16931</name>
</gene>
<evidence type="ECO:0000259" key="9">
    <source>
        <dbReference type="PROSITE" id="PS50156"/>
    </source>
</evidence>
<evidence type="ECO:0000256" key="8">
    <source>
        <dbReference type="SAM" id="SignalP"/>
    </source>
</evidence>
<accession>A0AAN5CLS4</accession>
<dbReference type="InterPro" id="IPR051697">
    <property type="entry name" value="Patched_domain-protein"/>
</dbReference>
<dbReference type="Pfam" id="PF02460">
    <property type="entry name" value="Patched"/>
    <property type="match status" value="1"/>
</dbReference>
<feature type="transmembrane region" description="Helical" evidence="7">
    <location>
        <begin position="534"/>
        <end position="559"/>
    </location>
</feature>
<evidence type="ECO:0000313" key="10">
    <source>
        <dbReference type="EMBL" id="GMR46736.1"/>
    </source>
</evidence>
<evidence type="ECO:0000256" key="3">
    <source>
        <dbReference type="ARBA" id="ARBA00022692"/>
    </source>
</evidence>
<evidence type="ECO:0000256" key="4">
    <source>
        <dbReference type="ARBA" id="ARBA00022989"/>
    </source>
</evidence>
<comment type="subcellular location">
    <subcellularLocation>
        <location evidence="1">Membrane</location>
        <topology evidence="1">Multi-pass membrane protein</topology>
    </subcellularLocation>
</comment>
<dbReference type="Proteomes" id="UP001328107">
    <property type="component" value="Unassembled WGS sequence"/>
</dbReference>
<feature type="transmembrane region" description="Helical" evidence="7">
    <location>
        <begin position="434"/>
        <end position="456"/>
    </location>
</feature>
<dbReference type="AlphaFoldDB" id="A0AAN5CLS4"/>
<dbReference type="PANTHER" id="PTHR10796:SF122">
    <property type="entry name" value="SSD DOMAIN-CONTAINING PROTEIN"/>
    <property type="match status" value="1"/>
</dbReference>
<evidence type="ECO:0000256" key="2">
    <source>
        <dbReference type="ARBA" id="ARBA00005585"/>
    </source>
</evidence>
<name>A0AAN5CLS4_9BILA</name>
<feature type="transmembrane region" description="Helical" evidence="7">
    <location>
        <begin position="507"/>
        <end position="528"/>
    </location>
</feature>
<dbReference type="Gene3D" id="1.20.1640.10">
    <property type="entry name" value="Multidrug efflux transporter AcrB transmembrane domain"/>
    <property type="match status" value="1"/>
</dbReference>
<evidence type="ECO:0000256" key="7">
    <source>
        <dbReference type="SAM" id="Phobius"/>
    </source>
</evidence>
<evidence type="ECO:0000256" key="5">
    <source>
        <dbReference type="ARBA" id="ARBA00023136"/>
    </source>
</evidence>
<comment type="caution">
    <text evidence="10">The sequence shown here is derived from an EMBL/GenBank/DDBJ whole genome shotgun (WGS) entry which is preliminary data.</text>
</comment>
<feature type="transmembrane region" description="Helical" evidence="7">
    <location>
        <begin position="179"/>
        <end position="198"/>
    </location>
</feature>
<feature type="transmembrane region" description="Helical" evidence="7">
    <location>
        <begin position="411"/>
        <end position="429"/>
    </location>
</feature>
<dbReference type="GO" id="GO:0005886">
    <property type="term" value="C:plasma membrane"/>
    <property type="evidence" value="ECO:0007669"/>
    <property type="project" value="TreeGrafter"/>
</dbReference>
<keyword evidence="8" id="KW-0732">Signal</keyword>
<reference evidence="11" key="1">
    <citation type="submission" date="2022-10" db="EMBL/GenBank/DDBJ databases">
        <title>Genome assembly of Pristionchus species.</title>
        <authorList>
            <person name="Yoshida K."/>
            <person name="Sommer R.J."/>
        </authorList>
    </citation>
    <scope>NUCLEOTIDE SEQUENCE [LARGE SCALE GENOMIC DNA]</scope>
    <source>
        <strain evidence="11">RS5460</strain>
    </source>
</reference>
<dbReference type="PROSITE" id="PS50156">
    <property type="entry name" value="SSD"/>
    <property type="match status" value="2"/>
</dbReference>
<dbReference type="GO" id="GO:0018996">
    <property type="term" value="P:molting cycle, collagen and cuticulin-based cuticle"/>
    <property type="evidence" value="ECO:0007669"/>
    <property type="project" value="TreeGrafter"/>
</dbReference>
<feature type="domain" description="SSD" evidence="9">
    <location>
        <begin position="436"/>
        <end position="561"/>
    </location>
</feature>
<feature type="transmembrane region" description="Helical" evidence="7">
    <location>
        <begin position="94"/>
        <end position="116"/>
    </location>
</feature>
<dbReference type="Pfam" id="PF02355">
    <property type="entry name" value="SecD_SecF_C"/>
    <property type="match status" value="1"/>
</dbReference>